<keyword evidence="2" id="KW-1185">Reference proteome</keyword>
<evidence type="ECO:0000313" key="2">
    <source>
        <dbReference type="Proteomes" id="UP000182882"/>
    </source>
</evidence>
<reference evidence="2" key="1">
    <citation type="submission" date="2016-10" db="EMBL/GenBank/DDBJ databases">
        <authorList>
            <person name="Varghese N."/>
            <person name="Submissions S."/>
        </authorList>
    </citation>
    <scope>NUCLEOTIDE SEQUENCE [LARGE SCALE GENOMIC DNA]</scope>
    <source>
        <strain evidence="2">Nm10</strain>
    </source>
</reference>
<gene>
    <name evidence="1" type="ORF">SAMN05216406_13520</name>
</gene>
<name>A0A1H2GQ63_9PROT</name>
<organism evidence="1 2">
    <name type="scientific">Nitrosomonas ureae</name>
    <dbReference type="NCBI Taxonomy" id="44577"/>
    <lineage>
        <taxon>Bacteria</taxon>
        <taxon>Pseudomonadati</taxon>
        <taxon>Pseudomonadota</taxon>
        <taxon>Betaproteobacteria</taxon>
        <taxon>Nitrosomonadales</taxon>
        <taxon>Nitrosomonadaceae</taxon>
        <taxon>Nitrosomonas</taxon>
    </lineage>
</organism>
<dbReference type="AlphaFoldDB" id="A0A1H2GQ63"/>
<protein>
    <submittedName>
        <fullName evidence="1">Uncharacterized protein</fullName>
    </submittedName>
</protein>
<evidence type="ECO:0000313" key="1">
    <source>
        <dbReference type="EMBL" id="SDU21651.1"/>
    </source>
</evidence>
<dbReference type="EMBL" id="FNLN01000035">
    <property type="protein sequence ID" value="SDU21651.1"/>
    <property type="molecule type" value="Genomic_DNA"/>
</dbReference>
<dbReference type="Proteomes" id="UP000182882">
    <property type="component" value="Unassembled WGS sequence"/>
</dbReference>
<sequence length="254" mass="29261">MIRSHVGKPPVSQKIHFQIGDTPKHTISFYRSICYTIILGKLPDTTDCKYRSSNIILLKLASAGIDDAIEEPTIEDYKQLLCNAVSNFSMLGVGADKITRDFDIFKETMNRCASNDKPARFLLVAPDVDWVNHGAIRRGLGDNHFSKILINSLRKIAELKCQNGMPIEVRFYRSTPLFRMIFVNDEECWFGYYSESVVNSGENEFVNKSHTNIIIRRPKNKPPDRELYGAIEAYYNTLWEKSTDEIWDFKKYLS</sequence>
<dbReference type="KEGG" id="nur:ATY38_07830"/>
<accession>A0A1H2GQ63</accession>
<proteinExistence type="predicted"/>